<dbReference type="AlphaFoldDB" id="A0A6I6JMW8"/>
<dbReference type="KEGG" id="psel:GM415_15530"/>
<reference evidence="1 2" key="1">
    <citation type="submission" date="2019-11" db="EMBL/GenBank/DDBJ databases">
        <authorList>
            <person name="Zheng R.K."/>
            <person name="Sun C.M."/>
        </authorList>
    </citation>
    <scope>NUCLEOTIDE SEQUENCE [LARGE SCALE GENOMIC DNA]</scope>
    <source>
        <strain evidence="1 2">SRB007</strain>
    </source>
</reference>
<protein>
    <submittedName>
        <fullName evidence="1">Uncharacterized protein</fullName>
    </submittedName>
</protein>
<sequence length="99" mass="11045">MADEMVARGRVENGKSYHIVVLDIDWLLESGVQDKLFVALAMREVPFSFDGARRIETAGNVYVIGERVKPKPTPDKKPIGHLVDEKVDMAAVRRLHGTS</sequence>
<gene>
    <name evidence="1" type="ORF">GM415_15530</name>
</gene>
<name>A0A6I6JMW8_9BACT</name>
<proteinExistence type="predicted"/>
<organism evidence="1 2">
    <name type="scientific">Pseudodesulfovibrio cashew</name>
    <dbReference type="NCBI Taxonomy" id="2678688"/>
    <lineage>
        <taxon>Bacteria</taxon>
        <taxon>Pseudomonadati</taxon>
        <taxon>Thermodesulfobacteriota</taxon>
        <taxon>Desulfovibrionia</taxon>
        <taxon>Desulfovibrionales</taxon>
        <taxon>Desulfovibrionaceae</taxon>
    </lineage>
</organism>
<accession>A0A6I6JMW8</accession>
<dbReference type="RefSeq" id="WP_158949773.1">
    <property type="nucleotide sequence ID" value="NZ_CP046400.1"/>
</dbReference>
<keyword evidence="2" id="KW-1185">Reference proteome</keyword>
<dbReference type="Proteomes" id="UP000428328">
    <property type="component" value="Chromosome"/>
</dbReference>
<evidence type="ECO:0000313" key="2">
    <source>
        <dbReference type="Proteomes" id="UP000428328"/>
    </source>
</evidence>
<evidence type="ECO:0000313" key="1">
    <source>
        <dbReference type="EMBL" id="QGY41467.1"/>
    </source>
</evidence>
<dbReference type="EMBL" id="CP046400">
    <property type="protein sequence ID" value="QGY41467.1"/>
    <property type="molecule type" value="Genomic_DNA"/>
</dbReference>